<dbReference type="Proteomes" id="UP000004088">
    <property type="component" value="Unassembled WGS sequence"/>
</dbReference>
<dbReference type="AlphaFoldDB" id="F0EZG8"/>
<keyword evidence="2 4" id="KW-0472">Membrane</keyword>
<organism evidence="6 7">
    <name type="scientific">Kingella denitrificans ATCC 33394</name>
    <dbReference type="NCBI Taxonomy" id="888741"/>
    <lineage>
        <taxon>Bacteria</taxon>
        <taxon>Pseudomonadati</taxon>
        <taxon>Pseudomonadota</taxon>
        <taxon>Betaproteobacteria</taxon>
        <taxon>Neisseriales</taxon>
        <taxon>Neisseriaceae</taxon>
        <taxon>Kingella</taxon>
    </lineage>
</organism>
<keyword evidence="1 4" id="KW-0732">Signal</keyword>
<feature type="chain" id="PRO_5009011442" description="Outer membrane protein assembly factor BamE" evidence="4">
    <location>
        <begin position="21"/>
        <end position="124"/>
    </location>
</feature>
<comment type="function">
    <text evidence="4">Part of the outer membrane protein assembly complex, which is involved in assembly and insertion of beta-barrel proteins into the outer membrane.</text>
</comment>
<dbReference type="InterPro" id="IPR037873">
    <property type="entry name" value="BamE-like"/>
</dbReference>
<accession>F0EZG8</accession>
<reference evidence="6 7" key="1">
    <citation type="submission" date="2011-01" db="EMBL/GenBank/DDBJ databases">
        <authorList>
            <person name="Muzny D."/>
            <person name="Qin X."/>
            <person name="Deng J."/>
            <person name="Jiang H."/>
            <person name="Liu Y."/>
            <person name="Qu J."/>
            <person name="Song X.-Z."/>
            <person name="Zhang L."/>
            <person name="Thornton R."/>
            <person name="Coyle M."/>
            <person name="Francisco L."/>
            <person name="Jackson L."/>
            <person name="Javaid M."/>
            <person name="Korchina V."/>
            <person name="Kovar C."/>
            <person name="Mata R."/>
            <person name="Mathew T."/>
            <person name="Ngo R."/>
            <person name="Nguyen L."/>
            <person name="Nguyen N."/>
            <person name="Okwuonu G."/>
            <person name="Ongeri F."/>
            <person name="Pham C."/>
            <person name="Simmons D."/>
            <person name="Wilczek-Boney K."/>
            <person name="Hale W."/>
            <person name="Jakkamsetti A."/>
            <person name="Pham P."/>
            <person name="Ruth R."/>
            <person name="San Lucas F."/>
            <person name="Warren J."/>
            <person name="Zhang J."/>
            <person name="Zhao Z."/>
            <person name="Zhou C."/>
            <person name="Zhu D."/>
            <person name="Lee S."/>
            <person name="Bess C."/>
            <person name="Blankenburg K."/>
            <person name="Forbes L."/>
            <person name="Fu Q."/>
            <person name="Gubbala S."/>
            <person name="Hirani K."/>
            <person name="Jayaseelan J.C."/>
            <person name="Lara F."/>
            <person name="Munidasa M."/>
            <person name="Palculict T."/>
            <person name="Patil S."/>
            <person name="Pu L.-L."/>
            <person name="Saada N."/>
            <person name="Tang L."/>
            <person name="Weissenberger G."/>
            <person name="Zhu Y."/>
            <person name="Hemphill L."/>
            <person name="Shang Y."/>
            <person name="Youmans B."/>
            <person name="Ayvaz T."/>
            <person name="Ross M."/>
            <person name="Santibanez J."/>
            <person name="Aqrawi P."/>
            <person name="Gross S."/>
            <person name="Joshi V."/>
            <person name="Fowler G."/>
            <person name="Nazareth L."/>
            <person name="Reid J."/>
            <person name="Worley K."/>
            <person name="Petrosino J."/>
            <person name="Highlander S."/>
            <person name="Gibbs R."/>
        </authorList>
    </citation>
    <scope>NUCLEOTIDE SEQUENCE [LARGE SCALE GENOMIC DNA]</scope>
    <source>
        <strain evidence="6 7">ATCC 33394</strain>
    </source>
</reference>
<feature type="domain" description="Outer membrane protein assembly factor BamE" evidence="5">
    <location>
        <begin position="39"/>
        <end position="104"/>
    </location>
</feature>
<dbReference type="Pfam" id="PF04355">
    <property type="entry name" value="BamE"/>
    <property type="match status" value="1"/>
</dbReference>
<evidence type="ECO:0000256" key="3">
    <source>
        <dbReference type="ARBA" id="ARBA00023237"/>
    </source>
</evidence>
<comment type="caution">
    <text evidence="6">The sequence shown here is derived from an EMBL/GenBank/DDBJ whole genome shotgun (WGS) entry which is preliminary data.</text>
</comment>
<evidence type="ECO:0000256" key="1">
    <source>
        <dbReference type="ARBA" id="ARBA00022729"/>
    </source>
</evidence>
<dbReference type="STRING" id="888741.HMPREF9098_1305"/>
<dbReference type="HOGENOM" id="CLU_083835_3_1_4"/>
<dbReference type="InterPro" id="IPR026592">
    <property type="entry name" value="BamE"/>
</dbReference>
<dbReference type="HAMAP" id="MF_00925">
    <property type="entry name" value="OM_assembly_BamE"/>
    <property type="match status" value="1"/>
</dbReference>
<comment type="similarity">
    <text evidence="4">Belongs to the BamE family.</text>
</comment>
<dbReference type="EMBL" id="AEWV01000021">
    <property type="protein sequence ID" value="EGC17289.1"/>
    <property type="molecule type" value="Genomic_DNA"/>
</dbReference>
<dbReference type="GO" id="GO:1990063">
    <property type="term" value="C:Bam protein complex"/>
    <property type="evidence" value="ECO:0007669"/>
    <property type="project" value="TreeGrafter"/>
</dbReference>
<dbReference type="GO" id="GO:0030674">
    <property type="term" value="F:protein-macromolecule adaptor activity"/>
    <property type="evidence" value="ECO:0007669"/>
    <property type="project" value="TreeGrafter"/>
</dbReference>
<sequence length="124" mass="13611" precursor="true">MKALLSAAALAVCVSACTPALVEKLPYYRLSVVQGIPLDAASVLAVKEGMTRQQVEMEIGAPLLRPSFRADRWDYVYEVSRGGKVKENRTLTIHFGADGTVNHIEGDALDFARQQIQHNQQGNQ</sequence>
<keyword evidence="3 4" id="KW-0998">Cell outer membrane</keyword>
<name>F0EZG8_9NEIS</name>
<feature type="signal peptide" evidence="4">
    <location>
        <begin position="1"/>
        <end position="20"/>
    </location>
</feature>
<dbReference type="GO" id="GO:0043165">
    <property type="term" value="P:Gram-negative-bacterium-type cell outer membrane assembly"/>
    <property type="evidence" value="ECO:0007669"/>
    <property type="project" value="UniProtKB-UniRule"/>
</dbReference>
<dbReference type="PANTHER" id="PTHR37482">
    <property type="entry name" value="OUTER MEMBRANE PROTEIN ASSEMBLY FACTOR BAME"/>
    <property type="match status" value="1"/>
</dbReference>
<protein>
    <recommendedName>
        <fullName evidence="4">Outer membrane protein assembly factor BamE</fullName>
    </recommendedName>
</protein>
<evidence type="ECO:0000313" key="6">
    <source>
        <dbReference type="EMBL" id="EGC17289.1"/>
    </source>
</evidence>
<dbReference type="GO" id="GO:0051205">
    <property type="term" value="P:protein insertion into membrane"/>
    <property type="evidence" value="ECO:0007669"/>
    <property type="project" value="UniProtKB-UniRule"/>
</dbReference>
<dbReference type="Gene3D" id="3.30.1450.10">
    <property type="match status" value="1"/>
</dbReference>
<proteinExistence type="inferred from homology"/>
<evidence type="ECO:0000313" key="7">
    <source>
        <dbReference type="Proteomes" id="UP000004088"/>
    </source>
</evidence>
<keyword evidence="7" id="KW-1185">Reference proteome</keyword>
<comment type="subunit">
    <text evidence="4">Part of the Bam complex.</text>
</comment>
<dbReference type="InterPro" id="IPR007450">
    <property type="entry name" value="BamE_dom"/>
</dbReference>
<evidence type="ECO:0000259" key="5">
    <source>
        <dbReference type="Pfam" id="PF04355"/>
    </source>
</evidence>
<gene>
    <name evidence="6" type="primary">smpA</name>
    <name evidence="4" type="synonym">bamE</name>
    <name evidence="6" type="ORF">HMPREF9098_1305</name>
</gene>
<comment type="subcellular location">
    <subcellularLocation>
        <location evidence="4">Cell outer membrane</location>
    </subcellularLocation>
</comment>
<evidence type="ECO:0000256" key="4">
    <source>
        <dbReference type="HAMAP-Rule" id="MF_00925"/>
    </source>
</evidence>
<dbReference type="PANTHER" id="PTHR37482:SF1">
    <property type="entry name" value="OUTER MEMBRANE PROTEIN ASSEMBLY FACTOR BAME"/>
    <property type="match status" value="1"/>
</dbReference>
<evidence type="ECO:0000256" key="2">
    <source>
        <dbReference type="ARBA" id="ARBA00023136"/>
    </source>
</evidence>
<dbReference type="RefSeq" id="WP_003782865.1">
    <property type="nucleotide sequence ID" value="NZ_GL870929.1"/>
</dbReference>